<comment type="caution">
    <text evidence="1">The sequence shown here is derived from an EMBL/GenBank/DDBJ whole genome shotgun (WGS) entry which is preliminary data.</text>
</comment>
<reference evidence="1" key="1">
    <citation type="submission" date="2020-07" db="EMBL/GenBank/DDBJ databases">
        <title>Huge and variable diversity of episymbiotic CPR bacteria and DPANN archaea in groundwater ecosystems.</title>
        <authorList>
            <person name="He C.Y."/>
            <person name="Keren R."/>
            <person name="Whittaker M."/>
            <person name="Farag I.F."/>
            <person name="Doudna J."/>
            <person name="Cate J.H.D."/>
            <person name="Banfield J.F."/>
        </authorList>
    </citation>
    <scope>NUCLEOTIDE SEQUENCE</scope>
    <source>
        <strain evidence="1">NC_groundwater_1818_Pr3_B-0.1um_66_35</strain>
    </source>
</reference>
<sequence length="112" mass="12008">MPIRLQGTVAFEPEFVGNLTMLTRTMIARGLDPDDYVIAKDIAAAPTLPFVGPIAYDYAVIAGETRIVITEAGDAGFLDEFLRHIGDVDGGAPPLAADGVFSRLTRWMSPQA</sequence>
<evidence type="ECO:0000313" key="1">
    <source>
        <dbReference type="EMBL" id="MBI5132912.1"/>
    </source>
</evidence>
<proteinExistence type="predicted"/>
<organism evidence="1 2">
    <name type="scientific">Rhodopseudomonas palustris</name>
    <dbReference type="NCBI Taxonomy" id="1076"/>
    <lineage>
        <taxon>Bacteria</taxon>
        <taxon>Pseudomonadati</taxon>
        <taxon>Pseudomonadota</taxon>
        <taxon>Alphaproteobacteria</taxon>
        <taxon>Hyphomicrobiales</taxon>
        <taxon>Nitrobacteraceae</taxon>
        <taxon>Rhodopseudomonas</taxon>
    </lineage>
</organism>
<protein>
    <submittedName>
        <fullName evidence="1">Uncharacterized protein</fullName>
    </submittedName>
</protein>
<dbReference type="EMBL" id="JACRJB010000074">
    <property type="protein sequence ID" value="MBI5132912.1"/>
    <property type="molecule type" value="Genomic_DNA"/>
</dbReference>
<dbReference type="Proteomes" id="UP000782519">
    <property type="component" value="Unassembled WGS sequence"/>
</dbReference>
<evidence type="ECO:0000313" key="2">
    <source>
        <dbReference type="Proteomes" id="UP000782519"/>
    </source>
</evidence>
<accession>A0A933S338</accession>
<dbReference type="AlphaFoldDB" id="A0A933S338"/>
<name>A0A933S338_RHOPL</name>
<gene>
    <name evidence="1" type="ORF">HZA66_26025</name>
</gene>